<accession>A0A6B0SNL6</accession>
<dbReference type="GO" id="GO:0016740">
    <property type="term" value="F:transferase activity"/>
    <property type="evidence" value="ECO:0007669"/>
    <property type="project" value="UniProtKB-KW"/>
</dbReference>
<protein>
    <submittedName>
        <fullName evidence="2">NTP transferase domain-containing protein</fullName>
    </submittedName>
</protein>
<comment type="caution">
    <text evidence="2">The sequence shown here is derived from an EMBL/GenBank/DDBJ whole genome shotgun (WGS) entry which is preliminary data.</text>
</comment>
<dbReference type="Pfam" id="PF00483">
    <property type="entry name" value="NTP_transferase"/>
    <property type="match status" value="1"/>
</dbReference>
<dbReference type="Proteomes" id="UP000471521">
    <property type="component" value="Unassembled WGS sequence"/>
</dbReference>
<dbReference type="InterPro" id="IPR005835">
    <property type="entry name" value="NTP_transferase_dom"/>
</dbReference>
<evidence type="ECO:0000313" key="2">
    <source>
        <dbReference type="EMBL" id="MXR21113.1"/>
    </source>
</evidence>
<reference evidence="2 3" key="1">
    <citation type="submission" date="2019-12" db="EMBL/GenBank/DDBJ databases">
        <title>Isolation and characterization of three novel carbon monoxide-oxidizing members of Halobacteria from salione crusts and soils.</title>
        <authorList>
            <person name="Myers M.R."/>
            <person name="King G.M."/>
        </authorList>
    </citation>
    <scope>NUCLEOTIDE SEQUENCE [LARGE SCALE GENOMIC DNA]</scope>
    <source>
        <strain evidence="2 3">PCN9</strain>
    </source>
</reference>
<dbReference type="CDD" id="cd04181">
    <property type="entry name" value="NTP_transferase"/>
    <property type="match status" value="1"/>
</dbReference>
<keyword evidence="2" id="KW-0808">Transferase</keyword>
<keyword evidence="3" id="KW-1185">Reference proteome</keyword>
<proteinExistence type="predicted"/>
<dbReference type="InterPro" id="IPR029044">
    <property type="entry name" value="Nucleotide-diphossugar_trans"/>
</dbReference>
<dbReference type="SUPFAM" id="SSF53448">
    <property type="entry name" value="Nucleotide-diphospho-sugar transferases"/>
    <property type="match status" value="1"/>
</dbReference>
<gene>
    <name evidence="2" type="ORF">GRX66_11030</name>
</gene>
<dbReference type="OrthoDB" id="15372at2157"/>
<name>A0A6B0SNL6_9EURY</name>
<dbReference type="EMBL" id="WUUU01000084">
    <property type="protein sequence ID" value="MXR21113.1"/>
    <property type="molecule type" value="Genomic_DNA"/>
</dbReference>
<sequence length="322" mass="35770">MKAVVLAGGYATRLWPITKHRPKMFLPVGDSTVIDEIFADLEADDRIDEVYVSTNERFAEDFREYLSDSEFDKPTLSVEDTTAEDEKFGVIGALAQLVDRENVDDDLVVVAGDNLISFDIAEFVDFFEQKGAPTLAAYDVGSLERAKSYGLVDLDGDEVVDFQEKPEHPKSTLVSIACYAYPEETLSDLETYLEEGENPDEPGWFVQWLQDRQAVHAFTFEGAWYDIGTPESYLDAVRWKLDGENLVSDDATIENTTIGENVHIMGNAELVNSSVDNTVVFPDAVLHDCDVRDSIIDENTRLEGIDFSGALIGAHTTISNGK</sequence>
<evidence type="ECO:0000259" key="1">
    <source>
        <dbReference type="Pfam" id="PF00483"/>
    </source>
</evidence>
<dbReference type="PANTHER" id="PTHR42883:SF2">
    <property type="entry name" value="THYMIDYLYLTRANSFERASE"/>
    <property type="match status" value="1"/>
</dbReference>
<dbReference type="PANTHER" id="PTHR42883">
    <property type="entry name" value="GLUCOSE-1-PHOSPHATE THYMIDYLTRANSFERASE"/>
    <property type="match status" value="1"/>
</dbReference>
<dbReference type="RefSeq" id="WP_159526610.1">
    <property type="nucleotide sequence ID" value="NZ_WUUU01000084.1"/>
</dbReference>
<dbReference type="AlphaFoldDB" id="A0A6B0SNL6"/>
<evidence type="ECO:0000313" key="3">
    <source>
        <dbReference type="Proteomes" id="UP000471521"/>
    </source>
</evidence>
<organism evidence="2 3">
    <name type="scientific">Halobacterium bonnevillei</name>
    <dbReference type="NCBI Taxonomy" id="2692200"/>
    <lineage>
        <taxon>Archaea</taxon>
        <taxon>Methanobacteriati</taxon>
        <taxon>Methanobacteriota</taxon>
        <taxon>Stenosarchaea group</taxon>
        <taxon>Halobacteria</taxon>
        <taxon>Halobacteriales</taxon>
        <taxon>Halobacteriaceae</taxon>
        <taxon>Halobacterium</taxon>
    </lineage>
</organism>
<feature type="domain" description="Nucleotidyl transferase" evidence="1">
    <location>
        <begin position="2"/>
        <end position="237"/>
    </location>
</feature>
<dbReference type="Gene3D" id="3.90.550.10">
    <property type="entry name" value="Spore Coat Polysaccharide Biosynthesis Protein SpsA, Chain A"/>
    <property type="match status" value="1"/>
</dbReference>